<evidence type="ECO:0000256" key="1">
    <source>
        <dbReference type="SAM" id="Phobius"/>
    </source>
</evidence>
<evidence type="ECO:0000313" key="2">
    <source>
        <dbReference type="EMBL" id="VEL15895.1"/>
    </source>
</evidence>
<proteinExistence type="predicted"/>
<keyword evidence="1" id="KW-0472">Membrane</keyword>
<sequence>MPVKMASNKKVSVYPRPFTPHCRCYRVNHQFVFFHLVTSVSFAIQANLDSRTQFSHCYAPAVSLTRIFLIFMWSLLRSRFLYRNQLDDANDQPSHPSLVCWHHVLSAPVRSGPLYCTRELLTVTFGTTSGLENLALLGRTRWETGIADTEEASIPLLPSAPSLGAELASTGQTEVLRWTHDAGLLHPCRPIRLLHTHITCIACLDHLGGRKQLTILFSHHLVCQ</sequence>
<dbReference type="AlphaFoldDB" id="A0A448WN53"/>
<feature type="transmembrane region" description="Helical" evidence="1">
    <location>
        <begin position="58"/>
        <end position="76"/>
    </location>
</feature>
<keyword evidence="1" id="KW-0812">Transmembrane</keyword>
<dbReference type="EMBL" id="CAAALY010026327">
    <property type="protein sequence ID" value="VEL15895.1"/>
    <property type="molecule type" value="Genomic_DNA"/>
</dbReference>
<evidence type="ECO:0000313" key="3">
    <source>
        <dbReference type="Proteomes" id="UP000784294"/>
    </source>
</evidence>
<gene>
    <name evidence="2" type="ORF">PXEA_LOCUS9335</name>
</gene>
<keyword evidence="3" id="KW-1185">Reference proteome</keyword>
<keyword evidence="1" id="KW-1133">Transmembrane helix</keyword>
<reference evidence="2" key="1">
    <citation type="submission" date="2018-11" db="EMBL/GenBank/DDBJ databases">
        <authorList>
            <consortium name="Pathogen Informatics"/>
        </authorList>
    </citation>
    <scope>NUCLEOTIDE SEQUENCE</scope>
</reference>
<name>A0A448WN53_9PLAT</name>
<dbReference type="Proteomes" id="UP000784294">
    <property type="component" value="Unassembled WGS sequence"/>
</dbReference>
<protein>
    <submittedName>
        <fullName evidence="2">Uncharacterized protein</fullName>
    </submittedName>
</protein>
<accession>A0A448WN53</accession>
<comment type="caution">
    <text evidence="2">The sequence shown here is derived from an EMBL/GenBank/DDBJ whole genome shotgun (WGS) entry which is preliminary data.</text>
</comment>
<organism evidence="2 3">
    <name type="scientific">Protopolystoma xenopodis</name>
    <dbReference type="NCBI Taxonomy" id="117903"/>
    <lineage>
        <taxon>Eukaryota</taxon>
        <taxon>Metazoa</taxon>
        <taxon>Spiralia</taxon>
        <taxon>Lophotrochozoa</taxon>
        <taxon>Platyhelminthes</taxon>
        <taxon>Monogenea</taxon>
        <taxon>Polyopisthocotylea</taxon>
        <taxon>Polystomatidea</taxon>
        <taxon>Polystomatidae</taxon>
        <taxon>Protopolystoma</taxon>
    </lineage>
</organism>